<accession>A0A2H1ED03</accession>
<gene>
    <name evidence="1" type="ORF">MARIT_2743</name>
</gene>
<organism evidence="1 2">
    <name type="scientific">Tenacibaculum maritimum NCIMB 2154</name>
    <dbReference type="NCBI Taxonomy" id="1349785"/>
    <lineage>
        <taxon>Bacteria</taxon>
        <taxon>Pseudomonadati</taxon>
        <taxon>Bacteroidota</taxon>
        <taxon>Flavobacteriia</taxon>
        <taxon>Flavobacteriales</taxon>
        <taxon>Flavobacteriaceae</taxon>
        <taxon>Tenacibaculum</taxon>
    </lineage>
</organism>
<dbReference type="OrthoDB" id="1148413at2"/>
<evidence type="ECO:0000313" key="1">
    <source>
        <dbReference type="EMBL" id="SFZ84425.1"/>
    </source>
</evidence>
<protein>
    <submittedName>
        <fullName evidence="1">Uncharacterized protein</fullName>
    </submittedName>
</protein>
<reference evidence="1 2" key="1">
    <citation type="submission" date="2016-11" db="EMBL/GenBank/DDBJ databases">
        <authorList>
            <person name="Jaros S."/>
            <person name="Januszkiewicz K."/>
            <person name="Wedrychowicz H."/>
        </authorList>
    </citation>
    <scope>NUCLEOTIDE SEQUENCE [LARGE SCALE GENOMIC DNA]</scope>
    <source>
        <strain evidence="1">NCIMB 2154T</strain>
    </source>
</reference>
<evidence type="ECO:0000313" key="2">
    <source>
        <dbReference type="Proteomes" id="UP000231564"/>
    </source>
</evidence>
<dbReference type="EMBL" id="LT634361">
    <property type="protein sequence ID" value="SFZ84425.1"/>
    <property type="molecule type" value="Genomic_DNA"/>
</dbReference>
<keyword evidence="2" id="KW-1185">Reference proteome</keyword>
<dbReference type="KEGG" id="tmar:MARIT_2743"/>
<dbReference type="GeneID" id="47724200"/>
<name>A0A2H1ED03_9FLAO</name>
<dbReference type="RefSeq" id="WP_100211755.1">
    <property type="nucleotide sequence ID" value="NZ_CP138495.1"/>
</dbReference>
<dbReference type="AlphaFoldDB" id="A0A2H1ED03"/>
<proteinExistence type="predicted"/>
<dbReference type="Proteomes" id="UP000231564">
    <property type="component" value="Chromosome MARIT"/>
</dbReference>
<sequence>MNKKQWRRYNSEQGESWQVFIDENEQGIEHTVSSKGHSAVMRKIIDPIDFVIVSAIPCVNQDEFNKTLYDKNLFQLKLELMNGDDWFAFSGQKFKKDEIVKLISLFVGLDKNQAERVWKGKKLGNFNTYKNEVSF</sequence>